<gene>
    <name evidence="3" type="ORF">LX83_002692</name>
</gene>
<organism evidence="3 4">
    <name type="scientific">Goodfellowiella coeruleoviolacea</name>
    <dbReference type="NCBI Taxonomy" id="334858"/>
    <lineage>
        <taxon>Bacteria</taxon>
        <taxon>Bacillati</taxon>
        <taxon>Actinomycetota</taxon>
        <taxon>Actinomycetes</taxon>
        <taxon>Pseudonocardiales</taxon>
        <taxon>Pseudonocardiaceae</taxon>
        <taxon>Goodfellowiella</taxon>
    </lineage>
</organism>
<dbReference type="InterPro" id="IPR037914">
    <property type="entry name" value="SpoVT-AbrB_sf"/>
</dbReference>
<keyword evidence="1" id="KW-0238">DNA-binding</keyword>
<accession>A0AAE3GEF8</accession>
<dbReference type="GO" id="GO:0003677">
    <property type="term" value="F:DNA binding"/>
    <property type="evidence" value="ECO:0007669"/>
    <property type="project" value="UniProtKB-UniRule"/>
</dbReference>
<dbReference type="Pfam" id="PF04014">
    <property type="entry name" value="MazE_antitoxin"/>
    <property type="match status" value="1"/>
</dbReference>
<dbReference type="AlphaFoldDB" id="A0AAE3GEF8"/>
<dbReference type="EMBL" id="JAMTCK010000005">
    <property type="protein sequence ID" value="MCP2165834.1"/>
    <property type="molecule type" value="Genomic_DNA"/>
</dbReference>
<keyword evidence="4" id="KW-1185">Reference proteome</keyword>
<dbReference type="Proteomes" id="UP001206128">
    <property type="component" value="Unassembled WGS sequence"/>
</dbReference>
<dbReference type="SMART" id="SM00966">
    <property type="entry name" value="SpoVT_AbrB"/>
    <property type="match status" value="1"/>
</dbReference>
<dbReference type="InterPro" id="IPR007159">
    <property type="entry name" value="SpoVT-AbrB_dom"/>
</dbReference>
<comment type="caution">
    <text evidence="3">The sequence shown here is derived from an EMBL/GenBank/DDBJ whole genome shotgun (WGS) entry which is preliminary data.</text>
</comment>
<dbReference type="SUPFAM" id="SSF89447">
    <property type="entry name" value="AbrB/MazE/MraZ-like"/>
    <property type="match status" value="1"/>
</dbReference>
<name>A0AAE3GEF8_9PSEU</name>
<dbReference type="RefSeq" id="WP_253771015.1">
    <property type="nucleotide sequence ID" value="NZ_JAMTCK010000005.1"/>
</dbReference>
<sequence length="115" mass="13100">MAAQYRAKLGHGGQLMLPAPIRQALRIVEGDEIEFTVTDYGKVVLHTMTDDATEKRWFCKPEWRVEKDENTKQPALPDPSCLDTDEDLFRYLEDLERLKEQAQSATSPAAEAPQH</sequence>
<evidence type="ECO:0000259" key="2">
    <source>
        <dbReference type="PROSITE" id="PS51740"/>
    </source>
</evidence>
<reference evidence="3" key="1">
    <citation type="submission" date="2022-06" db="EMBL/GenBank/DDBJ databases">
        <title>Genomic Encyclopedia of Archaeal and Bacterial Type Strains, Phase II (KMG-II): from individual species to whole genera.</title>
        <authorList>
            <person name="Goeker M."/>
        </authorList>
    </citation>
    <scope>NUCLEOTIDE SEQUENCE</scope>
    <source>
        <strain evidence="3">DSM 43935</strain>
    </source>
</reference>
<evidence type="ECO:0000256" key="1">
    <source>
        <dbReference type="PROSITE-ProRule" id="PRU01076"/>
    </source>
</evidence>
<protein>
    <submittedName>
        <fullName evidence="3">Looped-hinge helix DNA binding domain-containing protein, AbrB family</fullName>
    </submittedName>
</protein>
<dbReference type="Gene3D" id="2.10.260.10">
    <property type="match status" value="1"/>
</dbReference>
<feature type="domain" description="SpoVT-AbrB" evidence="2">
    <location>
        <begin position="4"/>
        <end position="50"/>
    </location>
</feature>
<proteinExistence type="predicted"/>
<evidence type="ECO:0000313" key="4">
    <source>
        <dbReference type="Proteomes" id="UP001206128"/>
    </source>
</evidence>
<evidence type="ECO:0000313" key="3">
    <source>
        <dbReference type="EMBL" id="MCP2165834.1"/>
    </source>
</evidence>
<dbReference type="PROSITE" id="PS51740">
    <property type="entry name" value="SPOVT_ABRB"/>
    <property type="match status" value="1"/>
</dbReference>